<sequence>MSSSPLKRTAETRDTPYRTSRFSKMDEETTICQVSLFLYALATIFRCGSPPIEITVGRHLKQTDSVVRILVSIPRTRGNDRSSSFTTRL</sequence>
<evidence type="ECO:0000256" key="1">
    <source>
        <dbReference type="SAM" id="MobiDB-lite"/>
    </source>
</evidence>
<dbReference type="Proteomes" id="UP000305948">
    <property type="component" value="Unassembled WGS sequence"/>
</dbReference>
<dbReference type="EMBL" id="ML213516">
    <property type="protein sequence ID" value="TFK49338.1"/>
    <property type="molecule type" value="Genomic_DNA"/>
</dbReference>
<proteinExistence type="predicted"/>
<evidence type="ECO:0000313" key="2">
    <source>
        <dbReference type="EMBL" id="TFK49338.1"/>
    </source>
</evidence>
<reference evidence="2 3" key="1">
    <citation type="journal article" date="2019" name="Nat. Ecol. Evol.">
        <title>Megaphylogeny resolves global patterns of mushroom evolution.</title>
        <authorList>
            <person name="Varga T."/>
            <person name="Krizsan K."/>
            <person name="Foldi C."/>
            <person name="Dima B."/>
            <person name="Sanchez-Garcia M."/>
            <person name="Sanchez-Ramirez S."/>
            <person name="Szollosi G.J."/>
            <person name="Szarkandi J.G."/>
            <person name="Papp V."/>
            <person name="Albert L."/>
            <person name="Andreopoulos W."/>
            <person name="Angelini C."/>
            <person name="Antonin V."/>
            <person name="Barry K.W."/>
            <person name="Bougher N.L."/>
            <person name="Buchanan P."/>
            <person name="Buyck B."/>
            <person name="Bense V."/>
            <person name="Catcheside P."/>
            <person name="Chovatia M."/>
            <person name="Cooper J."/>
            <person name="Damon W."/>
            <person name="Desjardin D."/>
            <person name="Finy P."/>
            <person name="Geml J."/>
            <person name="Haridas S."/>
            <person name="Hughes K."/>
            <person name="Justo A."/>
            <person name="Karasinski D."/>
            <person name="Kautmanova I."/>
            <person name="Kiss B."/>
            <person name="Kocsube S."/>
            <person name="Kotiranta H."/>
            <person name="LaButti K.M."/>
            <person name="Lechner B.E."/>
            <person name="Liimatainen K."/>
            <person name="Lipzen A."/>
            <person name="Lukacs Z."/>
            <person name="Mihaltcheva S."/>
            <person name="Morgado L.N."/>
            <person name="Niskanen T."/>
            <person name="Noordeloos M.E."/>
            <person name="Ohm R.A."/>
            <person name="Ortiz-Santana B."/>
            <person name="Ovrebo C."/>
            <person name="Racz N."/>
            <person name="Riley R."/>
            <person name="Savchenko A."/>
            <person name="Shiryaev A."/>
            <person name="Soop K."/>
            <person name="Spirin V."/>
            <person name="Szebenyi C."/>
            <person name="Tomsovsky M."/>
            <person name="Tulloss R.E."/>
            <person name="Uehling J."/>
            <person name="Grigoriev I.V."/>
            <person name="Vagvolgyi C."/>
            <person name="Papp T."/>
            <person name="Martin F.M."/>
            <person name="Miettinen O."/>
            <person name="Hibbett D.S."/>
            <person name="Nagy L.G."/>
        </authorList>
    </citation>
    <scope>NUCLEOTIDE SEQUENCE [LARGE SCALE GENOMIC DNA]</scope>
    <source>
        <strain evidence="2 3">OMC1185</strain>
    </source>
</reference>
<accession>A0A5C3MZW9</accession>
<organism evidence="2 3">
    <name type="scientific">Heliocybe sulcata</name>
    <dbReference type="NCBI Taxonomy" id="5364"/>
    <lineage>
        <taxon>Eukaryota</taxon>
        <taxon>Fungi</taxon>
        <taxon>Dikarya</taxon>
        <taxon>Basidiomycota</taxon>
        <taxon>Agaricomycotina</taxon>
        <taxon>Agaricomycetes</taxon>
        <taxon>Gloeophyllales</taxon>
        <taxon>Gloeophyllaceae</taxon>
        <taxon>Heliocybe</taxon>
    </lineage>
</organism>
<evidence type="ECO:0000313" key="3">
    <source>
        <dbReference type="Proteomes" id="UP000305948"/>
    </source>
</evidence>
<keyword evidence="3" id="KW-1185">Reference proteome</keyword>
<dbReference type="AlphaFoldDB" id="A0A5C3MZW9"/>
<gene>
    <name evidence="2" type="ORF">OE88DRAFT_412264</name>
</gene>
<name>A0A5C3MZW9_9AGAM</name>
<protein>
    <submittedName>
        <fullName evidence="2">Uncharacterized protein</fullName>
    </submittedName>
</protein>
<feature type="region of interest" description="Disordered" evidence="1">
    <location>
        <begin position="1"/>
        <end position="22"/>
    </location>
</feature>